<dbReference type="InterPro" id="IPR023395">
    <property type="entry name" value="MCP_dom_sf"/>
</dbReference>
<accession>A0AA39KEW7</accession>
<comment type="caution">
    <text evidence="10">The sequence shown here is derived from an EMBL/GenBank/DDBJ whole genome shotgun (WGS) entry which is preliminary data.</text>
</comment>
<evidence type="ECO:0000313" key="11">
    <source>
        <dbReference type="Proteomes" id="UP001175211"/>
    </source>
</evidence>
<evidence type="ECO:0000256" key="5">
    <source>
        <dbReference type="ARBA" id="ARBA00022737"/>
    </source>
</evidence>
<keyword evidence="3" id="KW-0813">Transport</keyword>
<feature type="region of interest" description="Disordered" evidence="9">
    <location>
        <begin position="1"/>
        <end position="20"/>
    </location>
</feature>
<keyword evidence="7" id="KW-0496">Mitochondrion</keyword>
<evidence type="ECO:0000256" key="4">
    <source>
        <dbReference type="ARBA" id="ARBA00022692"/>
    </source>
</evidence>
<dbReference type="RefSeq" id="XP_060330799.1">
    <property type="nucleotide sequence ID" value="XM_060469608.1"/>
</dbReference>
<evidence type="ECO:0000256" key="9">
    <source>
        <dbReference type="SAM" id="MobiDB-lite"/>
    </source>
</evidence>
<dbReference type="AlphaFoldDB" id="A0AA39KEW7"/>
<keyword evidence="5" id="KW-0677">Repeat</keyword>
<sequence>MTKIDAVKEQTGVASNKEPQGNLQAALARTATRSLALYFSRPVRLFRPSKGSVNLSIFYKNTWQFHFSVSGWQTLRGLAEKHGSSLNHRFLSTLVKDQGFLVIPKHFIPPMMVNAVLGTVLWTTYVDASATLEPYLGPHPIMNAALSGAIAGGAQAVVAAPAENVRLLLEGGTVYHSWSHAWKEVFRGTQSIPSASREQNIEEIREVRSWMREVGEMAGRGWDGWGWGCAKDMCGFAVFFSIFEITRRISVSAKEAAHNLIASRLAIESPSEKRKDTLARQLPRTVHGVTLVTGGVIAGLAYEFVGRPWDNARRTVQLDLISSDHARGKHSPFIVLLHKFREEGLIYFFRNPYKVVDHSRSLSPFQRCLSSVLRTLGRVGPWGVGFLAWEAYSSS</sequence>
<reference evidence="10" key="1">
    <citation type="submission" date="2023-06" db="EMBL/GenBank/DDBJ databases">
        <authorList>
            <consortium name="Lawrence Berkeley National Laboratory"/>
            <person name="Ahrendt S."/>
            <person name="Sahu N."/>
            <person name="Indic B."/>
            <person name="Wong-Bajracharya J."/>
            <person name="Merenyi Z."/>
            <person name="Ke H.-M."/>
            <person name="Monk M."/>
            <person name="Kocsube S."/>
            <person name="Drula E."/>
            <person name="Lipzen A."/>
            <person name="Balint B."/>
            <person name="Henrissat B."/>
            <person name="Andreopoulos B."/>
            <person name="Martin F.M."/>
            <person name="Harder C.B."/>
            <person name="Rigling D."/>
            <person name="Ford K.L."/>
            <person name="Foster G.D."/>
            <person name="Pangilinan J."/>
            <person name="Papanicolaou A."/>
            <person name="Barry K."/>
            <person name="LaButti K."/>
            <person name="Viragh M."/>
            <person name="Koriabine M."/>
            <person name="Yan M."/>
            <person name="Riley R."/>
            <person name="Champramary S."/>
            <person name="Plett K.L."/>
            <person name="Tsai I.J."/>
            <person name="Slot J."/>
            <person name="Sipos G."/>
            <person name="Plett J."/>
            <person name="Nagy L.G."/>
            <person name="Grigoriev I.V."/>
        </authorList>
    </citation>
    <scope>NUCLEOTIDE SEQUENCE</scope>
    <source>
        <strain evidence="10">CCBAS 213</strain>
    </source>
</reference>
<comment type="subcellular location">
    <subcellularLocation>
        <location evidence="1">Mitochondrion membrane</location>
        <topology evidence="1">Multi-pass membrane protein</topology>
    </subcellularLocation>
</comment>
<evidence type="ECO:0000256" key="1">
    <source>
        <dbReference type="ARBA" id="ARBA00004225"/>
    </source>
</evidence>
<keyword evidence="8" id="KW-0472">Membrane</keyword>
<comment type="similarity">
    <text evidence="2">Belongs to the mitochondrial carrier (TC 2.A.29) family.</text>
</comment>
<organism evidence="10 11">
    <name type="scientific">Armillaria tabescens</name>
    <name type="common">Ringless honey mushroom</name>
    <name type="synonym">Agaricus tabescens</name>
    <dbReference type="NCBI Taxonomy" id="1929756"/>
    <lineage>
        <taxon>Eukaryota</taxon>
        <taxon>Fungi</taxon>
        <taxon>Dikarya</taxon>
        <taxon>Basidiomycota</taxon>
        <taxon>Agaricomycotina</taxon>
        <taxon>Agaricomycetes</taxon>
        <taxon>Agaricomycetidae</taxon>
        <taxon>Agaricales</taxon>
        <taxon>Marasmiineae</taxon>
        <taxon>Physalacriaceae</taxon>
        <taxon>Desarmillaria</taxon>
    </lineage>
</organism>
<dbReference type="InterPro" id="IPR050567">
    <property type="entry name" value="Mitochondrial_Carrier"/>
</dbReference>
<evidence type="ECO:0000256" key="7">
    <source>
        <dbReference type="ARBA" id="ARBA00023128"/>
    </source>
</evidence>
<evidence type="ECO:0000256" key="8">
    <source>
        <dbReference type="ARBA" id="ARBA00023136"/>
    </source>
</evidence>
<dbReference type="Proteomes" id="UP001175211">
    <property type="component" value="Unassembled WGS sequence"/>
</dbReference>
<protein>
    <recommendedName>
        <fullName evidence="12">Mitochondrial carrier</fullName>
    </recommendedName>
</protein>
<dbReference type="EMBL" id="JAUEPS010000017">
    <property type="protein sequence ID" value="KAK0458529.1"/>
    <property type="molecule type" value="Genomic_DNA"/>
</dbReference>
<dbReference type="GeneID" id="85353156"/>
<evidence type="ECO:0000256" key="2">
    <source>
        <dbReference type="ARBA" id="ARBA00006375"/>
    </source>
</evidence>
<dbReference type="SUPFAM" id="SSF103506">
    <property type="entry name" value="Mitochondrial carrier"/>
    <property type="match status" value="1"/>
</dbReference>
<keyword evidence="4" id="KW-0812">Transmembrane</keyword>
<dbReference type="GO" id="GO:0022857">
    <property type="term" value="F:transmembrane transporter activity"/>
    <property type="evidence" value="ECO:0007669"/>
    <property type="project" value="TreeGrafter"/>
</dbReference>
<keyword evidence="11" id="KW-1185">Reference proteome</keyword>
<evidence type="ECO:0000256" key="6">
    <source>
        <dbReference type="ARBA" id="ARBA00022989"/>
    </source>
</evidence>
<dbReference type="PANTHER" id="PTHR45624">
    <property type="entry name" value="MITOCHONDRIAL BASIC AMINO ACIDS TRANSPORTER-RELATED"/>
    <property type="match status" value="1"/>
</dbReference>
<gene>
    <name evidence="10" type="ORF">EV420DRAFT_1479781</name>
</gene>
<evidence type="ECO:0008006" key="12">
    <source>
        <dbReference type="Google" id="ProtNLM"/>
    </source>
</evidence>
<dbReference type="GO" id="GO:0031966">
    <property type="term" value="C:mitochondrial membrane"/>
    <property type="evidence" value="ECO:0007669"/>
    <property type="project" value="UniProtKB-SubCell"/>
</dbReference>
<keyword evidence="6" id="KW-1133">Transmembrane helix</keyword>
<evidence type="ECO:0000256" key="3">
    <source>
        <dbReference type="ARBA" id="ARBA00022448"/>
    </source>
</evidence>
<evidence type="ECO:0000313" key="10">
    <source>
        <dbReference type="EMBL" id="KAK0458529.1"/>
    </source>
</evidence>
<name>A0AA39KEW7_ARMTA</name>
<dbReference type="Gene3D" id="1.50.40.10">
    <property type="entry name" value="Mitochondrial carrier domain"/>
    <property type="match status" value="1"/>
</dbReference>
<proteinExistence type="inferred from homology"/>